<protein>
    <submittedName>
        <fullName evidence="1">Uncharacterized protein</fullName>
    </submittedName>
</protein>
<proteinExistence type="predicted"/>
<sequence>MFLPRVPMIETGWANQSAMGET</sequence>
<organism evidence="1">
    <name type="scientific">Anguilla anguilla</name>
    <name type="common">European freshwater eel</name>
    <name type="synonym">Muraena anguilla</name>
    <dbReference type="NCBI Taxonomy" id="7936"/>
    <lineage>
        <taxon>Eukaryota</taxon>
        <taxon>Metazoa</taxon>
        <taxon>Chordata</taxon>
        <taxon>Craniata</taxon>
        <taxon>Vertebrata</taxon>
        <taxon>Euteleostomi</taxon>
        <taxon>Actinopterygii</taxon>
        <taxon>Neopterygii</taxon>
        <taxon>Teleostei</taxon>
        <taxon>Anguilliformes</taxon>
        <taxon>Anguillidae</taxon>
        <taxon>Anguilla</taxon>
    </lineage>
</organism>
<reference evidence="1" key="2">
    <citation type="journal article" date="2015" name="Fish Shellfish Immunol.">
        <title>Early steps in the European eel (Anguilla anguilla)-Vibrio vulnificus interaction in the gills: Role of the RtxA13 toxin.</title>
        <authorList>
            <person name="Callol A."/>
            <person name="Pajuelo D."/>
            <person name="Ebbesson L."/>
            <person name="Teles M."/>
            <person name="MacKenzie S."/>
            <person name="Amaro C."/>
        </authorList>
    </citation>
    <scope>NUCLEOTIDE SEQUENCE</scope>
</reference>
<name>A0A0E9Q2W0_ANGAN</name>
<dbReference type="EMBL" id="GBXM01097493">
    <property type="protein sequence ID" value="JAH11084.1"/>
    <property type="molecule type" value="Transcribed_RNA"/>
</dbReference>
<accession>A0A0E9Q2W0</accession>
<reference evidence="1" key="1">
    <citation type="submission" date="2014-11" db="EMBL/GenBank/DDBJ databases">
        <authorList>
            <person name="Amaro Gonzalez C."/>
        </authorList>
    </citation>
    <scope>NUCLEOTIDE SEQUENCE</scope>
</reference>
<evidence type="ECO:0000313" key="1">
    <source>
        <dbReference type="EMBL" id="JAH11084.1"/>
    </source>
</evidence>
<dbReference type="AlphaFoldDB" id="A0A0E9Q2W0"/>